<feature type="transmembrane region" description="Helical" evidence="1">
    <location>
        <begin position="6"/>
        <end position="28"/>
    </location>
</feature>
<dbReference type="RefSeq" id="WP_055195458.1">
    <property type="nucleotide sequence ID" value="NZ_CABIYH010000026.1"/>
</dbReference>
<sequence length="419" mass="47029">MNLLYVTNGAAVGIFGMVLSGAFCDIHWTKEKREFLVGSIFVLLAIQGVMYLLAGAATIRYLYPVITHVPMCIALYILTKKRLWTVISVLTAYLCCQLRRWVALFIMAVFVNSETVQNVTELIVTLPLLFLLLRFVAPSVRAISNYPVSIQLQFGLIPALGYGFDYLTRVYTDLLSEGIPAAVEFMPFVCCIAYLVFVLRTSEEERKKNELEQMQSCLNLQISQAVREIEALRESQKDASTYRHDLRHHMQHLLSCIENGKIEQAEGYIHEVCAQIEAGRVKNYCENETVNLIFSSFAGRAESAGATMNIKAVVPYILPVSETDLCVLLSNALENALHACTAQEQKGTIDILAYEKNGRFFFQVTNPCRKEVVFENGVPVTDRPGHGIGVRSICAIVDRYGGMYSFLVEDNKFILRVSL</sequence>
<reference evidence="3 4" key="1">
    <citation type="submission" date="2015-09" db="EMBL/GenBank/DDBJ databases">
        <authorList>
            <consortium name="Pathogen Informatics"/>
        </authorList>
    </citation>
    <scope>NUCLEOTIDE SEQUENCE [LARGE SCALE GENOMIC DNA]</scope>
    <source>
        <strain evidence="3 4">2789STDY5834960</strain>
    </source>
</reference>
<dbReference type="CDD" id="cd16935">
    <property type="entry name" value="HATPase_AgrC-ComD-like"/>
    <property type="match status" value="1"/>
</dbReference>
<dbReference type="Gene3D" id="3.30.565.10">
    <property type="entry name" value="Histidine kinase-like ATPase, C-terminal domain"/>
    <property type="match status" value="1"/>
</dbReference>
<evidence type="ECO:0000313" key="3">
    <source>
        <dbReference type="EMBL" id="CUN26849.1"/>
    </source>
</evidence>
<feature type="transmembrane region" description="Helical" evidence="1">
    <location>
        <begin position="90"/>
        <end position="110"/>
    </location>
</feature>
<proteinExistence type="predicted"/>
<dbReference type="InterPro" id="IPR032834">
    <property type="entry name" value="NatK-like_C"/>
</dbReference>
<dbReference type="EMBL" id="CYXZ01000026">
    <property type="protein sequence ID" value="CUN26849.1"/>
    <property type="molecule type" value="Genomic_DNA"/>
</dbReference>
<dbReference type="AlphaFoldDB" id="A0A173VHE6"/>
<accession>A0A173VHE6</accession>
<name>A0A173VHE6_9FIRM</name>
<dbReference type="Proteomes" id="UP000095350">
    <property type="component" value="Unassembled WGS sequence"/>
</dbReference>
<dbReference type="SUPFAM" id="SSF55874">
    <property type="entry name" value="ATPase domain of HSP90 chaperone/DNA topoisomerase II/histidine kinase"/>
    <property type="match status" value="1"/>
</dbReference>
<feature type="transmembrane region" description="Helical" evidence="1">
    <location>
        <begin position="148"/>
        <end position="167"/>
    </location>
</feature>
<dbReference type="OrthoDB" id="9773869at2"/>
<organism evidence="3 4">
    <name type="scientific">Roseburia intestinalis</name>
    <dbReference type="NCBI Taxonomy" id="166486"/>
    <lineage>
        <taxon>Bacteria</taxon>
        <taxon>Bacillati</taxon>
        <taxon>Bacillota</taxon>
        <taxon>Clostridia</taxon>
        <taxon>Lachnospirales</taxon>
        <taxon>Lachnospiraceae</taxon>
        <taxon>Roseburia</taxon>
    </lineage>
</organism>
<evidence type="ECO:0000256" key="1">
    <source>
        <dbReference type="SAM" id="Phobius"/>
    </source>
</evidence>
<protein>
    <submittedName>
        <fullName evidence="3">Predicted signal transduction protein with a C-terminal ATPase domain</fullName>
    </submittedName>
</protein>
<evidence type="ECO:0000259" key="2">
    <source>
        <dbReference type="Pfam" id="PF14501"/>
    </source>
</evidence>
<dbReference type="GO" id="GO:0042802">
    <property type="term" value="F:identical protein binding"/>
    <property type="evidence" value="ECO:0007669"/>
    <property type="project" value="TreeGrafter"/>
</dbReference>
<dbReference type="PANTHER" id="PTHR40448:SF1">
    <property type="entry name" value="TWO-COMPONENT SENSOR HISTIDINE KINASE"/>
    <property type="match status" value="1"/>
</dbReference>
<evidence type="ECO:0000313" key="4">
    <source>
        <dbReference type="Proteomes" id="UP000095350"/>
    </source>
</evidence>
<gene>
    <name evidence="3" type="ORF">ERS852572_03028</name>
</gene>
<dbReference type="InterPro" id="IPR036890">
    <property type="entry name" value="HATPase_C_sf"/>
</dbReference>
<feature type="transmembrane region" description="Helical" evidence="1">
    <location>
        <begin position="35"/>
        <end position="54"/>
    </location>
</feature>
<dbReference type="STRING" id="166486.ERS852572_03028"/>
<feature type="transmembrane region" description="Helical" evidence="1">
    <location>
        <begin position="116"/>
        <end position="136"/>
    </location>
</feature>
<keyword evidence="1" id="KW-1133">Transmembrane helix</keyword>
<keyword evidence="1" id="KW-0812">Transmembrane</keyword>
<keyword evidence="1" id="KW-0472">Membrane</keyword>
<dbReference type="PANTHER" id="PTHR40448">
    <property type="entry name" value="TWO-COMPONENT SENSOR HISTIDINE KINASE"/>
    <property type="match status" value="1"/>
</dbReference>
<feature type="transmembrane region" description="Helical" evidence="1">
    <location>
        <begin position="179"/>
        <end position="199"/>
    </location>
</feature>
<dbReference type="Pfam" id="PF14501">
    <property type="entry name" value="HATPase_c_5"/>
    <property type="match status" value="1"/>
</dbReference>
<dbReference type="PaxDb" id="166486-ERS852572_03028"/>
<feature type="transmembrane region" description="Helical" evidence="1">
    <location>
        <begin position="60"/>
        <end position="78"/>
    </location>
</feature>
<feature type="domain" description="Sensor histidine kinase NatK-like C-terminal" evidence="2">
    <location>
        <begin position="323"/>
        <end position="418"/>
    </location>
</feature>